<evidence type="ECO:0000313" key="1">
    <source>
        <dbReference type="EMBL" id="KKK58754.1"/>
    </source>
</evidence>
<name>A0A0F8YXH4_9ZZZZ</name>
<sequence>MAQRATTAVDAAAEMIRRKRCQQSLHSFALNINIPGAPMDALCPDEDLVGPARDLMTAHHALMYQKLQDTMNTPYGRLMLFLPPGAAKSSAANVAMAWDMSRPPHQQGDKRLIMVSYNDKIVAKQSGRVQTMCKSPEYQLWDDKVRIVTDAKGEWSLSNGAELMAAGILSGITGSRADGILIDDPVKNREDADSELVRDKTTDEFNDSIMTRLKPGAWIVLILTRWHESDLAGQLLPLDYDGRSGMIRCTDGMDWDVV</sequence>
<accession>A0A0F8YXH4</accession>
<dbReference type="Pfam" id="PF03237">
    <property type="entry name" value="Terminase_6N"/>
    <property type="match status" value="1"/>
</dbReference>
<reference evidence="1" key="1">
    <citation type="journal article" date="2015" name="Nature">
        <title>Complex archaea that bridge the gap between prokaryotes and eukaryotes.</title>
        <authorList>
            <person name="Spang A."/>
            <person name="Saw J.H."/>
            <person name="Jorgensen S.L."/>
            <person name="Zaremba-Niedzwiedzka K."/>
            <person name="Martijn J."/>
            <person name="Lind A.E."/>
            <person name="van Eijk R."/>
            <person name="Schleper C."/>
            <person name="Guy L."/>
            <person name="Ettema T.J."/>
        </authorList>
    </citation>
    <scope>NUCLEOTIDE SEQUENCE</scope>
</reference>
<protein>
    <submittedName>
        <fullName evidence="1">Uncharacterized protein</fullName>
    </submittedName>
</protein>
<dbReference type="AlphaFoldDB" id="A0A0F8YXH4"/>
<gene>
    <name evidence="1" type="ORF">LCGC14_3041230</name>
</gene>
<comment type="caution">
    <text evidence="1">The sequence shown here is derived from an EMBL/GenBank/DDBJ whole genome shotgun (WGS) entry which is preliminary data.</text>
</comment>
<feature type="non-terminal residue" evidence="1">
    <location>
        <position position="258"/>
    </location>
</feature>
<organism evidence="1">
    <name type="scientific">marine sediment metagenome</name>
    <dbReference type="NCBI Taxonomy" id="412755"/>
    <lineage>
        <taxon>unclassified sequences</taxon>
        <taxon>metagenomes</taxon>
        <taxon>ecological metagenomes</taxon>
    </lineage>
</organism>
<dbReference type="EMBL" id="LAZR01063817">
    <property type="protein sequence ID" value="KKK58754.1"/>
    <property type="molecule type" value="Genomic_DNA"/>
</dbReference>
<proteinExistence type="predicted"/>